<gene>
    <name evidence="4" type="ORF">GKZ75_03040</name>
</gene>
<dbReference type="SUPFAM" id="SSF56300">
    <property type="entry name" value="Metallo-dependent phosphatases"/>
    <property type="match status" value="1"/>
</dbReference>
<proteinExistence type="inferred from homology"/>
<dbReference type="Proteomes" id="UP000471026">
    <property type="component" value="Unassembled WGS sequence"/>
</dbReference>
<dbReference type="InterPro" id="IPR019079">
    <property type="entry name" value="Capsule_synth_CapA"/>
</dbReference>
<name>A0A6N9QVK9_9MICC</name>
<evidence type="ECO:0000313" key="5">
    <source>
        <dbReference type="Proteomes" id="UP000471026"/>
    </source>
</evidence>
<feature type="region of interest" description="Disordered" evidence="2">
    <location>
        <begin position="42"/>
        <end position="82"/>
    </location>
</feature>
<dbReference type="CDD" id="cd07381">
    <property type="entry name" value="MPP_CapA"/>
    <property type="match status" value="1"/>
</dbReference>
<reference evidence="4 5" key="1">
    <citation type="submission" date="2019-11" db="EMBL/GenBank/DDBJ databases">
        <title>Draft genome sequence of Kocuria indica DP-K7, a methyl red degrading Actinobacterium.</title>
        <authorList>
            <person name="Kumaran S."/>
            <person name="Tischler D."/>
            <person name="Ngo A.C.R."/>
            <person name="Schultes F."/>
        </authorList>
    </citation>
    <scope>NUCLEOTIDE SEQUENCE [LARGE SCALE GENOMIC DNA]</scope>
    <source>
        <strain evidence="4 5">DP-K7</strain>
    </source>
</reference>
<evidence type="ECO:0000256" key="1">
    <source>
        <dbReference type="ARBA" id="ARBA00005662"/>
    </source>
</evidence>
<feature type="domain" description="Capsule synthesis protein CapA" evidence="3">
    <location>
        <begin position="90"/>
        <end position="348"/>
    </location>
</feature>
<accession>A0A6N9QVK9</accession>
<dbReference type="AlphaFoldDB" id="A0A6N9QVK9"/>
<protein>
    <submittedName>
        <fullName evidence="4">CapA family protein</fullName>
    </submittedName>
</protein>
<comment type="caution">
    <text evidence="4">The sequence shown here is derived from an EMBL/GenBank/DDBJ whole genome shotgun (WGS) entry which is preliminary data.</text>
</comment>
<dbReference type="InterPro" id="IPR029052">
    <property type="entry name" value="Metallo-depent_PP-like"/>
</dbReference>
<evidence type="ECO:0000313" key="4">
    <source>
        <dbReference type="EMBL" id="NDO77235.1"/>
    </source>
</evidence>
<dbReference type="PANTHER" id="PTHR33393">
    <property type="entry name" value="POLYGLUTAMINE SYNTHESIS ACCESSORY PROTEIN RV0574C-RELATED"/>
    <property type="match status" value="1"/>
</dbReference>
<sequence>MPPPSLRPRSSRAAYRSRSPRIAGVAGAAALTGVALLVSGCGASGGDTQEDAGQDPGAATSSATTLATSDTTRASEPGKGPPCPEDACFTVAMTGDLLLHEGLWRNFAVDPATNGGKHFDFDPLLAGQKPYLDQSDVAICEMETPVAPEGGPYSAYPSFSVPPEITVAAKNTGYDACTSATNHTVDRGTEGVNRTLATLDEAGLEHTGSYASERASEEPMLLETPAGTVAVVTGTNSLNGQQAEHDWQVDRLRDPAEEPQAARQDIDRAVAQAKKAREQGADVVIAAMHSIIEYRDDADAYQRTTAHSLIDSGAFDAVYGHGSHSVQPIEHYNGKWIVYGLGNTVTETSPAYENNNQGLITRFQFARGDDGAWRVSDLAWAPSSNTQDGRFQWCSTASDQPNGVCRSPQDDRQIRERIAGIVTTDSATANGLREWRVTEETGN</sequence>
<evidence type="ECO:0000256" key="2">
    <source>
        <dbReference type="SAM" id="MobiDB-lite"/>
    </source>
</evidence>
<comment type="similarity">
    <text evidence="1">Belongs to the CapA family.</text>
</comment>
<evidence type="ECO:0000259" key="3">
    <source>
        <dbReference type="SMART" id="SM00854"/>
    </source>
</evidence>
<organism evidence="4 5">
    <name type="scientific">Kocuria marina subsp. indica</name>
    <dbReference type="NCBI Taxonomy" id="1049583"/>
    <lineage>
        <taxon>Bacteria</taxon>
        <taxon>Bacillati</taxon>
        <taxon>Actinomycetota</taxon>
        <taxon>Actinomycetes</taxon>
        <taxon>Micrococcales</taxon>
        <taxon>Micrococcaceae</taxon>
        <taxon>Kocuria</taxon>
    </lineage>
</organism>
<dbReference type="Pfam" id="PF09587">
    <property type="entry name" value="PGA_cap"/>
    <property type="match status" value="1"/>
</dbReference>
<dbReference type="InterPro" id="IPR052169">
    <property type="entry name" value="CW_Biosynth-Accessory"/>
</dbReference>
<dbReference type="Gene3D" id="3.60.21.10">
    <property type="match status" value="1"/>
</dbReference>
<feature type="compositionally biased region" description="Low complexity" evidence="2">
    <location>
        <begin position="58"/>
        <end position="75"/>
    </location>
</feature>
<dbReference type="EMBL" id="WMHZ01000003">
    <property type="protein sequence ID" value="NDO77235.1"/>
    <property type="molecule type" value="Genomic_DNA"/>
</dbReference>
<dbReference type="PANTHER" id="PTHR33393:SF13">
    <property type="entry name" value="PGA BIOSYNTHESIS PROTEIN CAPA"/>
    <property type="match status" value="1"/>
</dbReference>
<dbReference type="SMART" id="SM00854">
    <property type="entry name" value="PGA_cap"/>
    <property type="match status" value="1"/>
</dbReference>
<dbReference type="RefSeq" id="WP_162228733.1">
    <property type="nucleotide sequence ID" value="NZ_WMHZ01000003.1"/>
</dbReference>